<organism evidence="2 3">
    <name type="scientific">Dyadobacter sediminis</name>
    <dbReference type="NCBI Taxonomy" id="1493691"/>
    <lineage>
        <taxon>Bacteria</taxon>
        <taxon>Pseudomonadati</taxon>
        <taxon>Bacteroidota</taxon>
        <taxon>Cytophagia</taxon>
        <taxon>Cytophagales</taxon>
        <taxon>Spirosomataceae</taxon>
        <taxon>Dyadobacter</taxon>
    </lineage>
</organism>
<name>A0A5R9K6P9_9BACT</name>
<dbReference type="RefSeq" id="WP_138283526.1">
    <property type="nucleotide sequence ID" value="NZ_BMGE01000004.1"/>
</dbReference>
<keyword evidence="3" id="KW-1185">Reference proteome</keyword>
<protein>
    <submittedName>
        <fullName evidence="2">DUF2382 domain-containing protein</fullName>
    </submittedName>
</protein>
<dbReference type="EMBL" id="VCEI01000030">
    <property type="protein sequence ID" value="TLU89466.1"/>
    <property type="molecule type" value="Genomic_DNA"/>
</dbReference>
<accession>A0A5R9K6P9</accession>
<sequence>MSSTVVGIFEYTSEAQEAQKYLLANGFTSDNVDIKTSSTTTGTDYTVDTHRKDESSDGIGNFFRNLFGDDDDDLDRYTEAGRRGTILTVHARTADEAEKAARILDNYGAVDVDEDTSRSSYDDATLATGSTLTTDTAYIDPTLAGVTGSTPLSTDLTDSTYSTETNVGDNITGTGAIPVIKEELHVGKREVQTGGVRLKSRIIHRPVEESIRLREEFVSVERTSVDRLATEADFTAFKEGTIEVVEHAEVPVVSKEARVVEEVSLVKDVDEREEVISDTVRSTQVEVEDLTDEERLRKSGLDL</sequence>
<reference evidence="2 3" key="1">
    <citation type="submission" date="2019-05" db="EMBL/GenBank/DDBJ databases">
        <authorList>
            <person name="Qu J.-H."/>
        </authorList>
    </citation>
    <scope>NUCLEOTIDE SEQUENCE [LARGE SCALE GENOMIC DNA]</scope>
    <source>
        <strain evidence="2 3">Z12</strain>
    </source>
</reference>
<dbReference type="InterPro" id="IPR052967">
    <property type="entry name" value="Stress_Response_Assoc"/>
</dbReference>
<comment type="caution">
    <text evidence="2">The sequence shown here is derived from an EMBL/GenBank/DDBJ whole genome shotgun (WGS) entry which is preliminary data.</text>
</comment>
<evidence type="ECO:0000313" key="2">
    <source>
        <dbReference type="EMBL" id="TLU89466.1"/>
    </source>
</evidence>
<dbReference type="Proteomes" id="UP000309788">
    <property type="component" value="Unassembled WGS sequence"/>
</dbReference>
<dbReference type="PANTHER" id="PTHR38463:SF1">
    <property type="entry name" value="STRESS RESPONSE PROTEIN YSNF"/>
    <property type="match status" value="1"/>
</dbReference>
<evidence type="ECO:0000259" key="1">
    <source>
        <dbReference type="Pfam" id="PF09557"/>
    </source>
</evidence>
<dbReference type="PANTHER" id="PTHR38463">
    <property type="entry name" value="STRESS RESPONSE PROTEIN YSNF"/>
    <property type="match status" value="1"/>
</dbReference>
<feature type="domain" description="DUF2382" evidence="1">
    <location>
        <begin position="178"/>
        <end position="287"/>
    </location>
</feature>
<dbReference type="OrthoDB" id="581516at2"/>
<dbReference type="AlphaFoldDB" id="A0A5R9K6P9"/>
<proteinExistence type="predicted"/>
<gene>
    <name evidence="2" type="ORF">FEM55_22260</name>
</gene>
<evidence type="ECO:0000313" key="3">
    <source>
        <dbReference type="Proteomes" id="UP000309788"/>
    </source>
</evidence>
<dbReference type="Pfam" id="PF09557">
    <property type="entry name" value="DUF2382"/>
    <property type="match status" value="1"/>
</dbReference>
<dbReference type="InterPro" id="IPR019060">
    <property type="entry name" value="DUF2382"/>
</dbReference>